<dbReference type="EMBL" id="SZPQ01000041">
    <property type="protein sequence ID" value="TKI03580.1"/>
    <property type="molecule type" value="Genomic_DNA"/>
</dbReference>
<evidence type="ECO:0000313" key="1">
    <source>
        <dbReference type="EMBL" id="TKI03580.1"/>
    </source>
</evidence>
<dbReference type="Proteomes" id="UP000305202">
    <property type="component" value="Unassembled WGS sequence"/>
</dbReference>
<evidence type="ECO:0008006" key="3">
    <source>
        <dbReference type="Google" id="ProtNLM"/>
    </source>
</evidence>
<organism evidence="1 2">
    <name type="scientific">Martelella alba</name>
    <dbReference type="NCBI Taxonomy" id="2590451"/>
    <lineage>
        <taxon>Bacteria</taxon>
        <taxon>Pseudomonadati</taxon>
        <taxon>Pseudomonadota</taxon>
        <taxon>Alphaproteobacteria</taxon>
        <taxon>Hyphomicrobiales</taxon>
        <taxon>Aurantimonadaceae</taxon>
        <taxon>Martelella</taxon>
    </lineage>
</organism>
<protein>
    <recommendedName>
        <fullName evidence="3">HK97 gp10 family phage protein</fullName>
    </recommendedName>
</protein>
<sequence length="145" mass="16205">MDLEQLAREFATASMTINHQLELGVKKYAEDVEAAAKEELGVYQPAIGPFNAWDPLAESTMDDRVNQGYNANEPLLRSGELRDSIQHEVMGLSAIVGTKSQIGYWQEVGTDKIPPRPFIGPAYIRKIDTLLDEVGYCVMRSFRAE</sequence>
<comment type="caution">
    <text evidence="1">The sequence shown here is derived from an EMBL/GenBank/DDBJ whole genome shotgun (WGS) entry which is preliminary data.</text>
</comment>
<dbReference type="RefSeq" id="WP_136992320.1">
    <property type="nucleotide sequence ID" value="NZ_SZPQ01000041.1"/>
</dbReference>
<gene>
    <name evidence="1" type="ORF">FCN80_21110</name>
</gene>
<name>A0ABY2SFB0_9HYPH</name>
<evidence type="ECO:0000313" key="2">
    <source>
        <dbReference type="Proteomes" id="UP000305202"/>
    </source>
</evidence>
<accession>A0ABY2SFB0</accession>
<keyword evidence="2" id="KW-1185">Reference proteome</keyword>
<proteinExistence type="predicted"/>
<reference evidence="1 2" key="1">
    <citation type="submission" date="2019-04" db="EMBL/GenBank/DDBJ databases">
        <authorList>
            <person name="Li M."/>
            <person name="Gao C."/>
        </authorList>
    </citation>
    <scope>NUCLEOTIDE SEQUENCE [LARGE SCALE GENOMIC DNA]</scope>
    <source>
        <strain evidence="1 2">BGMRC 2031</strain>
    </source>
</reference>